<dbReference type="GO" id="GO:0005789">
    <property type="term" value="C:endoplasmic reticulum membrane"/>
    <property type="evidence" value="ECO:0007669"/>
    <property type="project" value="TreeGrafter"/>
</dbReference>
<dbReference type="OrthoDB" id="1507364at2759"/>
<sequence length="79" mass="8598">MSSASTSGADAKGGASARSREHNQGNQERKYTPEQKAAVLRVRKCSATAFYEILAIERTATDSEIKKAYRKLSLLTHPG</sequence>
<dbReference type="InterPro" id="IPR001623">
    <property type="entry name" value="DnaJ_domain"/>
</dbReference>
<reference evidence="4" key="1">
    <citation type="journal article" date="2010" name="Genome Res.">
        <title>Population genomic sequencing of Coccidioides fungi reveals recent hybridization and transposon control.</title>
        <authorList>
            <person name="Neafsey D.E."/>
            <person name="Barker B.M."/>
            <person name="Sharpton T.J."/>
            <person name="Stajich J.E."/>
            <person name="Park D.J."/>
            <person name="Whiston E."/>
            <person name="Hung C.-Y."/>
            <person name="McMahan C."/>
            <person name="White J."/>
            <person name="Sykes S."/>
            <person name="Heiman D."/>
            <person name="Young S."/>
            <person name="Zeng Q."/>
            <person name="Abouelleil A."/>
            <person name="Aftuck L."/>
            <person name="Bessette D."/>
            <person name="Brown A."/>
            <person name="FitzGerald M."/>
            <person name="Lui A."/>
            <person name="Macdonald J.P."/>
            <person name="Priest M."/>
            <person name="Orbach M.J."/>
            <person name="Galgiani J.N."/>
            <person name="Kirkland T.N."/>
            <person name="Cole G.T."/>
            <person name="Birren B.W."/>
            <person name="Henn M.R."/>
            <person name="Taylor J.W."/>
            <person name="Rounsley S.D."/>
        </authorList>
    </citation>
    <scope>NUCLEOTIDE SEQUENCE [LARGE SCALE GENOMIC DNA]</scope>
    <source>
        <strain evidence="4">H538.4</strain>
    </source>
</reference>
<dbReference type="VEuPathDB" id="FungiDB:CIHG_06589"/>
<name>A0A0J8RX05_COCIT</name>
<dbReference type="AlphaFoldDB" id="A0A0J8RX05"/>
<dbReference type="PANTHER" id="PTHR43908">
    <property type="entry name" value="AT29763P-RELATED"/>
    <property type="match status" value="1"/>
</dbReference>
<dbReference type="InterPro" id="IPR051100">
    <property type="entry name" value="DnaJ_subfamily_B/C"/>
</dbReference>
<dbReference type="Proteomes" id="UP000054563">
    <property type="component" value="Unassembled WGS sequence"/>
</dbReference>
<dbReference type="GO" id="GO:0030544">
    <property type="term" value="F:Hsp70 protein binding"/>
    <property type="evidence" value="ECO:0007669"/>
    <property type="project" value="TreeGrafter"/>
</dbReference>
<dbReference type="CDD" id="cd06257">
    <property type="entry name" value="DnaJ"/>
    <property type="match status" value="1"/>
</dbReference>
<gene>
    <name evidence="3" type="ORF">CIHG_06589</name>
</gene>
<dbReference type="STRING" id="396776.A0A0J8RX05"/>
<feature type="region of interest" description="Disordered" evidence="1">
    <location>
        <begin position="1"/>
        <end position="35"/>
    </location>
</feature>
<dbReference type="EMBL" id="DS017006">
    <property type="protein sequence ID" value="KMU88649.1"/>
    <property type="molecule type" value="Genomic_DNA"/>
</dbReference>
<dbReference type="PANTHER" id="PTHR43908:SF3">
    <property type="entry name" value="AT29763P-RELATED"/>
    <property type="match status" value="1"/>
</dbReference>
<evidence type="ECO:0000259" key="2">
    <source>
        <dbReference type="PROSITE" id="PS50076"/>
    </source>
</evidence>
<dbReference type="Gene3D" id="1.10.287.110">
    <property type="entry name" value="DnaJ domain"/>
    <property type="match status" value="1"/>
</dbReference>
<dbReference type="Pfam" id="PF00226">
    <property type="entry name" value="DnaJ"/>
    <property type="match status" value="1"/>
</dbReference>
<dbReference type="PROSITE" id="PS50076">
    <property type="entry name" value="DNAJ_2"/>
    <property type="match status" value="1"/>
</dbReference>
<dbReference type="InterPro" id="IPR036869">
    <property type="entry name" value="J_dom_sf"/>
</dbReference>
<dbReference type="eggNOG" id="KOG0714">
    <property type="taxonomic scope" value="Eukaryota"/>
</dbReference>
<organism evidence="3 4">
    <name type="scientific">Coccidioides immitis H538.4</name>
    <dbReference type="NCBI Taxonomy" id="396776"/>
    <lineage>
        <taxon>Eukaryota</taxon>
        <taxon>Fungi</taxon>
        <taxon>Dikarya</taxon>
        <taxon>Ascomycota</taxon>
        <taxon>Pezizomycotina</taxon>
        <taxon>Eurotiomycetes</taxon>
        <taxon>Eurotiomycetidae</taxon>
        <taxon>Onygenales</taxon>
        <taxon>Onygenaceae</taxon>
        <taxon>Coccidioides</taxon>
    </lineage>
</organism>
<evidence type="ECO:0000313" key="3">
    <source>
        <dbReference type="EMBL" id="KMU88649.1"/>
    </source>
</evidence>
<accession>A0A0J8RX05</accession>
<feature type="compositionally biased region" description="Basic and acidic residues" evidence="1">
    <location>
        <begin position="18"/>
        <end position="33"/>
    </location>
</feature>
<evidence type="ECO:0000313" key="4">
    <source>
        <dbReference type="Proteomes" id="UP000054563"/>
    </source>
</evidence>
<dbReference type="GO" id="GO:0071218">
    <property type="term" value="P:cellular response to misfolded protein"/>
    <property type="evidence" value="ECO:0007669"/>
    <property type="project" value="TreeGrafter"/>
</dbReference>
<dbReference type="PRINTS" id="PR00625">
    <property type="entry name" value="JDOMAIN"/>
</dbReference>
<protein>
    <recommendedName>
        <fullName evidence="2">J domain-containing protein</fullName>
    </recommendedName>
</protein>
<dbReference type="SUPFAM" id="SSF46565">
    <property type="entry name" value="Chaperone J-domain"/>
    <property type="match status" value="1"/>
</dbReference>
<evidence type="ECO:0000256" key="1">
    <source>
        <dbReference type="SAM" id="MobiDB-lite"/>
    </source>
</evidence>
<proteinExistence type="predicted"/>
<feature type="domain" description="J" evidence="2">
    <location>
        <begin position="49"/>
        <end position="79"/>
    </location>
</feature>